<dbReference type="NCBIfam" id="TIGR01395">
    <property type="entry name" value="FlgC"/>
    <property type="match status" value="1"/>
</dbReference>
<evidence type="ECO:0000259" key="7">
    <source>
        <dbReference type="Pfam" id="PF00460"/>
    </source>
</evidence>
<dbReference type="Pfam" id="PF06429">
    <property type="entry name" value="Flg_bbr_C"/>
    <property type="match status" value="1"/>
</dbReference>
<accession>A0A842HHG0</accession>
<sequence length="134" mass="14242">MNLIPGSSATASALQAHTVRLETIAQNIANADTTRGPDGKPYQRQMVSFESELDAFGQTCVKIAGVESDRSPGTLVSNPGHPHADENGMVQMPNVHPSIEMVDMIAASRAYEANLSVAKTAHQMALKTLEIGRA</sequence>
<comment type="subunit">
    <text evidence="5 6">The basal body constitutes a major portion of the flagellar organelle and consists of four rings (L,P,S, and M) mounted on a central rod. The rod consists of about 26 subunits of FlgG in the distal portion, and FlgB, FlgC and FlgF are thought to build up the proximal portion of the rod with about 6 subunits each.</text>
</comment>
<dbReference type="PANTHER" id="PTHR30435:SF19">
    <property type="entry name" value="FLAGELLAR BASAL-BODY ROD PROTEIN FLGG"/>
    <property type="match status" value="1"/>
</dbReference>
<comment type="subcellular location">
    <subcellularLocation>
        <location evidence="1 6">Bacterial flagellum basal body</location>
    </subcellularLocation>
</comment>
<keyword evidence="4 6" id="KW-0975">Bacterial flagellum</keyword>
<dbReference type="PANTHER" id="PTHR30435">
    <property type="entry name" value="FLAGELLAR PROTEIN"/>
    <property type="match status" value="1"/>
</dbReference>
<name>A0A842HHG0_9BACT</name>
<organism evidence="9 10">
    <name type="scientific">Ruficoccus amylovorans</name>
    <dbReference type="NCBI Taxonomy" id="1804625"/>
    <lineage>
        <taxon>Bacteria</taxon>
        <taxon>Pseudomonadati</taxon>
        <taxon>Verrucomicrobiota</taxon>
        <taxon>Opitutia</taxon>
        <taxon>Puniceicoccales</taxon>
        <taxon>Cerasicoccaceae</taxon>
        <taxon>Ruficoccus</taxon>
    </lineage>
</organism>
<evidence type="ECO:0000256" key="5">
    <source>
        <dbReference type="ARBA" id="ARBA00025933"/>
    </source>
</evidence>
<evidence type="ECO:0000256" key="1">
    <source>
        <dbReference type="ARBA" id="ARBA00004117"/>
    </source>
</evidence>
<protein>
    <recommendedName>
        <fullName evidence="3 6">Flagellar basal-body rod protein FlgC</fullName>
    </recommendedName>
</protein>
<dbReference type="InterPro" id="IPR010930">
    <property type="entry name" value="Flg_bb/hook_C_dom"/>
</dbReference>
<dbReference type="GO" id="GO:0030694">
    <property type="term" value="C:bacterial-type flagellum basal body, rod"/>
    <property type="evidence" value="ECO:0007669"/>
    <property type="project" value="UniProtKB-UniRule"/>
</dbReference>
<reference evidence="9 10" key="1">
    <citation type="submission" date="2020-07" db="EMBL/GenBank/DDBJ databases">
        <authorList>
            <person name="Feng X."/>
        </authorList>
    </citation>
    <scope>NUCLEOTIDE SEQUENCE [LARGE SCALE GENOMIC DNA]</scope>
    <source>
        <strain evidence="9 10">JCM31066</strain>
    </source>
</reference>
<feature type="domain" description="Flagellar basal-body/hook protein C-terminal" evidence="8">
    <location>
        <begin position="87"/>
        <end position="129"/>
    </location>
</feature>
<comment type="caution">
    <text evidence="9">The sequence shown here is derived from an EMBL/GenBank/DDBJ whole genome shotgun (WGS) entry which is preliminary data.</text>
</comment>
<keyword evidence="10" id="KW-1185">Reference proteome</keyword>
<evidence type="ECO:0000313" key="10">
    <source>
        <dbReference type="Proteomes" id="UP000546464"/>
    </source>
</evidence>
<dbReference type="InterPro" id="IPR001444">
    <property type="entry name" value="Flag_bb_rod_N"/>
</dbReference>
<proteinExistence type="inferred from homology"/>
<evidence type="ECO:0000256" key="4">
    <source>
        <dbReference type="ARBA" id="ARBA00023143"/>
    </source>
</evidence>
<dbReference type="RefSeq" id="WP_185675970.1">
    <property type="nucleotide sequence ID" value="NZ_JACHVB010000035.1"/>
</dbReference>
<dbReference type="GO" id="GO:0071978">
    <property type="term" value="P:bacterial-type flagellum-dependent swarming motility"/>
    <property type="evidence" value="ECO:0007669"/>
    <property type="project" value="TreeGrafter"/>
</dbReference>
<keyword evidence="9" id="KW-0282">Flagellum</keyword>
<evidence type="ECO:0000256" key="6">
    <source>
        <dbReference type="RuleBase" id="RU362062"/>
    </source>
</evidence>
<dbReference type="EMBL" id="JACHVB010000035">
    <property type="protein sequence ID" value="MBC2595004.1"/>
    <property type="molecule type" value="Genomic_DNA"/>
</dbReference>
<evidence type="ECO:0000256" key="3">
    <source>
        <dbReference type="ARBA" id="ARBA00017941"/>
    </source>
</evidence>
<evidence type="ECO:0000259" key="8">
    <source>
        <dbReference type="Pfam" id="PF06429"/>
    </source>
</evidence>
<dbReference type="Pfam" id="PF00460">
    <property type="entry name" value="Flg_bb_rod"/>
    <property type="match status" value="1"/>
</dbReference>
<gene>
    <name evidence="9" type="primary">flgC</name>
    <name evidence="9" type="ORF">H5P28_12120</name>
</gene>
<dbReference type="AlphaFoldDB" id="A0A842HHG0"/>
<dbReference type="InterPro" id="IPR006299">
    <property type="entry name" value="FlgC"/>
</dbReference>
<evidence type="ECO:0000313" key="9">
    <source>
        <dbReference type="EMBL" id="MBC2595004.1"/>
    </source>
</evidence>
<comment type="similarity">
    <text evidence="2">Belongs to the flagella basal body rod proteins family.</text>
</comment>
<keyword evidence="9" id="KW-0969">Cilium</keyword>
<keyword evidence="9" id="KW-0966">Cell projection</keyword>
<evidence type="ECO:0000256" key="2">
    <source>
        <dbReference type="ARBA" id="ARBA00009677"/>
    </source>
</evidence>
<dbReference type="Proteomes" id="UP000546464">
    <property type="component" value="Unassembled WGS sequence"/>
</dbReference>
<feature type="domain" description="Flagellar basal body rod protein N-terminal" evidence="7">
    <location>
        <begin position="11"/>
        <end position="35"/>
    </location>
</feature>